<accession>A0A1Y3NTA0</accession>
<dbReference type="Gene3D" id="1.10.10.10">
    <property type="entry name" value="Winged helix-like DNA-binding domain superfamily/Winged helix DNA-binding domain"/>
    <property type="match status" value="1"/>
</dbReference>
<keyword evidence="4" id="KW-0597">Phosphoprotein</keyword>
<evidence type="ECO:0000313" key="7">
    <source>
        <dbReference type="EMBL" id="OUM70839.1"/>
    </source>
</evidence>
<dbReference type="InterPro" id="IPR039420">
    <property type="entry name" value="WalR-like"/>
</dbReference>
<name>A0A1Y3NTA0_9PSED</name>
<proteinExistence type="predicted"/>
<dbReference type="RefSeq" id="WP_087274516.1">
    <property type="nucleotide sequence ID" value="NZ_CP167995.1"/>
</dbReference>
<dbReference type="Pfam" id="PF00072">
    <property type="entry name" value="Response_reg"/>
    <property type="match status" value="1"/>
</dbReference>
<dbReference type="SMART" id="SM00448">
    <property type="entry name" value="REC"/>
    <property type="match status" value="1"/>
</dbReference>
<dbReference type="SUPFAM" id="SSF46894">
    <property type="entry name" value="C-terminal effector domain of the bipartite response regulators"/>
    <property type="match status" value="1"/>
</dbReference>
<sequence length="257" mass="28637">MNTNSSVKVLVVDDQPSVVNELSGFLQRNGYECAGSYSSKEALEQFRNDPDVGIVLCDLHMHESNGVELVEAFKQAAGKKRVFETIVLTVNDDKQDVIKALRAGVADYFQKPVNLHEVLEGVQRQEAVLHERQKSYRQLGELNEKLRFLAASIDGLYEDLDQLRRPSLPTPSVDEDADGEVDLSILFAPLSPRQQDVARLVAKGHTNYQIGCKLGITENTVKLYVSQILRLTHMHNRTQLALAMSPSGAGRQRDTAH</sequence>
<keyword evidence="2" id="KW-0238">DNA-binding</keyword>
<dbReference type="SUPFAM" id="SSF52172">
    <property type="entry name" value="CheY-like"/>
    <property type="match status" value="1"/>
</dbReference>
<evidence type="ECO:0000259" key="6">
    <source>
        <dbReference type="PROSITE" id="PS50110"/>
    </source>
</evidence>
<dbReference type="InterPro" id="IPR016032">
    <property type="entry name" value="Sig_transdc_resp-reg_C-effctor"/>
</dbReference>
<dbReference type="PROSITE" id="PS50043">
    <property type="entry name" value="HTH_LUXR_2"/>
    <property type="match status" value="1"/>
</dbReference>
<dbReference type="GO" id="GO:0000160">
    <property type="term" value="P:phosphorelay signal transduction system"/>
    <property type="evidence" value="ECO:0007669"/>
    <property type="project" value="InterPro"/>
</dbReference>
<evidence type="ECO:0000256" key="1">
    <source>
        <dbReference type="ARBA" id="ARBA00023015"/>
    </source>
</evidence>
<feature type="modified residue" description="4-aspartylphosphate" evidence="4">
    <location>
        <position position="58"/>
    </location>
</feature>
<dbReference type="InterPro" id="IPR011006">
    <property type="entry name" value="CheY-like_superfamily"/>
</dbReference>
<dbReference type="Gene3D" id="3.40.50.2300">
    <property type="match status" value="1"/>
</dbReference>
<dbReference type="CDD" id="cd06170">
    <property type="entry name" value="LuxR_C_like"/>
    <property type="match status" value="1"/>
</dbReference>
<dbReference type="SMART" id="SM00421">
    <property type="entry name" value="HTH_LUXR"/>
    <property type="match status" value="1"/>
</dbReference>
<dbReference type="InterPro" id="IPR001789">
    <property type="entry name" value="Sig_transdc_resp-reg_receiver"/>
</dbReference>
<dbReference type="PRINTS" id="PR00038">
    <property type="entry name" value="HTHLUXR"/>
</dbReference>
<dbReference type="Proteomes" id="UP000195440">
    <property type="component" value="Unassembled WGS sequence"/>
</dbReference>
<gene>
    <name evidence="7" type="ORF">AUC60_26410</name>
</gene>
<dbReference type="PANTHER" id="PTHR43214:SF41">
    <property type="entry name" value="NITRATE_NITRITE RESPONSE REGULATOR PROTEIN NARP"/>
    <property type="match status" value="1"/>
</dbReference>
<keyword evidence="3" id="KW-0804">Transcription</keyword>
<feature type="domain" description="HTH luxR-type" evidence="5">
    <location>
        <begin position="183"/>
        <end position="248"/>
    </location>
</feature>
<comment type="caution">
    <text evidence="7">The sequence shown here is derived from an EMBL/GenBank/DDBJ whole genome shotgun (WGS) entry which is preliminary data.</text>
</comment>
<evidence type="ECO:0000313" key="8">
    <source>
        <dbReference type="Proteomes" id="UP000195440"/>
    </source>
</evidence>
<dbReference type="InterPro" id="IPR000792">
    <property type="entry name" value="Tscrpt_reg_LuxR_C"/>
</dbReference>
<evidence type="ECO:0000256" key="3">
    <source>
        <dbReference type="ARBA" id="ARBA00023163"/>
    </source>
</evidence>
<keyword evidence="1" id="KW-0805">Transcription regulation</keyword>
<feature type="domain" description="Response regulatory" evidence="6">
    <location>
        <begin position="8"/>
        <end position="126"/>
    </location>
</feature>
<dbReference type="AlphaFoldDB" id="A0A1Y3NTA0"/>
<dbReference type="PROSITE" id="PS50110">
    <property type="entry name" value="RESPONSE_REGULATORY"/>
    <property type="match status" value="1"/>
</dbReference>
<dbReference type="EMBL" id="LOHF01000041">
    <property type="protein sequence ID" value="OUM70839.1"/>
    <property type="molecule type" value="Genomic_DNA"/>
</dbReference>
<protein>
    <submittedName>
        <fullName evidence="7">LuxR family transcriptional regulator</fullName>
    </submittedName>
</protein>
<dbReference type="GO" id="GO:0006355">
    <property type="term" value="P:regulation of DNA-templated transcription"/>
    <property type="evidence" value="ECO:0007669"/>
    <property type="project" value="InterPro"/>
</dbReference>
<reference evidence="7 8" key="1">
    <citation type="journal article" date="2017" name="Syst. Appl. Microbiol.">
        <title>Pseudomonas caspiana sp. nov., a citrus pathogen in the Pseudomonas syringae phylogenetic group.</title>
        <authorList>
            <person name="Busquets A."/>
            <person name="Gomila M."/>
            <person name="Beiki F."/>
            <person name="Mulet M."/>
            <person name="Rahimian H."/>
            <person name="Garcia-Valdes E."/>
            <person name="Lalucat J."/>
        </authorList>
    </citation>
    <scope>NUCLEOTIDE SEQUENCE [LARGE SCALE GENOMIC DNA]</scope>
    <source>
        <strain evidence="7 8">FBF102</strain>
    </source>
</reference>
<keyword evidence="8" id="KW-1185">Reference proteome</keyword>
<evidence type="ECO:0000256" key="4">
    <source>
        <dbReference type="PROSITE-ProRule" id="PRU00169"/>
    </source>
</evidence>
<evidence type="ECO:0000256" key="2">
    <source>
        <dbReference type="ARBA" id="ARBA00023125"/>
    </source>
</evidence>
<organism evidence="7 8">
    <name type="scientific">Pseudomonas caspiana</name>
    <dbReference type="NCBI Taxonomy" id="1451454"/>
    <lineage>
        <taxon>Bacteria</taxon>
        <taxon>Pseudomonadati</taxon>
        <taxon>Pseudomonadota</taxon>
        <taxon>Gammaproteobacteria</taxon>
        <taxon>Pseudomonadales</taxon>
        <taxon>Pseudomonadaceae</taxon>
        <taxon>Pseudomonas</taxon>
    </lineage>
</organism>
<evidence type="ECO:0000259" key="5">
    <source>
        <dbReference type="PROSITE" id="PS50043"/>
    </source>
</evidence>
<dbReference type="CDD" id="cd00156">
    <property type="entry name" value="REC"/>
    <property type="match status" value="1"/>
</dbReference>
<dbReference type="Pfam" id="PF00196">
    <property type="entry name" value="GerE"/>
    <property type="match status" value="1"/>
</dbReference>
<dbReference type="GO" id="GO:0003677">
    <property type="term" value="F:DNA binding"/>
    <property type="evidence" value="ECO:0007669"/>
    <property type="project" value="UniProtKB-KW"/>
</dbReference>
<dbReference type="OrthoDB" id="7055878at2"/>
<dbReference type="InterPro" id="IPR036388">
    <property type="entry name" value="WH-like_DNA-bd_sf"/>
</dbReference>
<dbReference type="PANTHER" id="PTHR43214">
    <property type="entry name" value="TWO-COMPONENT RESPONSE REGULATOR"/>
    <property type="match status" value="1"/>
</dbReference>